<dbReference type="EMBL" id="AVOT02003404">
    <property type="protein sequence ID" value="MBW0473416.1"/>
    <property type="molecule type" value="Genomic_DNA"/>
</dbReference>
<dbReference type="PANTHER" id="PTHR37984:SF5">
    <property type="entry name" value="PROTEIN NYNRIN-LIKE"/>
    <property type="match status" value="1"/>
</dbReference>
<dbReference type="GO" id="GO:0003723">
    <property type="term" value="F:RNA binding"/>
    <property type="evidence" value="ECO:0007669"/>
    <property type="project" value="UniProtKB-KW"/>
</dbReference>
<protein>
    <recommendedName>
        <fullName evidence="3">Integrase catalytic domain-containing protein</fullName>
    </recommendedName>
</protein>
<evidence type="ECO:0000259" key="3">
    <source>
        <dbReference type="PROSITE" id="PS50994"/>
    </source>
</evidence>
<feature type="compositionally biased region" description="Low complexity" evidence="2">
    <location>
        <begin position="157"/>
        <end position="172"/>
    </location>
</feature>
<feature type="compositionally biased region" description="Pro residues" evidence="2">
    <location>
        <begin position="173"/>
        <end position="182"/>
    </location>
</feature>
<evidence type="ECO:0000313" key="4">
    <source>
        <dbReference type="EMBL" id="MBW0473416.1"/>
    </source>
</evidence>
<feature type="region of interest" description="Disordered" evidence="2">
    <location>
        <begin position="153"/>
        <end position="249"/>
    </location>
</feature>
<dbReference type="Gene3D" id="3.30.420.10">
    <property type="entry name" value="Ribonuclease H-like superfamily/Ribonuclease H"/>
    <property type="match status" value="1"/>
</dbReference>
<feature type="compositionally biased region" description="Polar residues" evidence="2">
    <location>
        <begin position="221"/>
        <end position="249"/>
    </location>
</feature>
<evidence type="ECO:0000256" key="2">
    <source>
        <dbReference type="SAM" id="MobiDB-lite"/>
    </source>
</evidence>
<comment type="caution">
    <text evidence="4">The sequence shown here is derived from an EMBL/GenBank/DDBJ whole genome shotgun (WGS) entry which is preliminary data.</text>
</comment>
<dbReference type="Proteomes" id="UP000765509">
    <property type="component" value="Unassembled WGS sequence"/>
</dbReference>
<feature type="compositionally biased region" description="Basic and acidic residues" evidence="2">
    <location>
        <begin position="186"/>
        <end position="199"/>
    </location>
</feature>
<dbReference type="PANTHER" id="PTHR37984">
    <property type="entry name" value="PROTEIN CBG26694"/>
    <property type="match status" value="1"/>
</dbReference>
<organism evidence="4 5">
    <name type="scientific">Austropuccinia psidii MF-1</name>
    <dbReference type="NCBI Taxonomy" id="1389203"/>
    <lineage>
        <taxon>Eukaryota</taxon>
        <taxon>Fungi</taxon>
        <taxon>Dikarya</taxon>
        <taxon>Basidiomycota</taxon>
        <taxon>Pucciniomycotina</taxon>
        <taxon>Pucciniomycetes</taxon>
        <taxon>Pucciniales</taxon>
        <taxon>Sphaerophragmiaceae</taxon>
        <taxon>Austropuccinia</taxon>
    </lineage>
</organism>
<dbReference type="GO" id="GO:0005634">
    <property type="term" value="C:nucleus"/>
    <property type="evidence" value="ECO:0007669"/>
    <property type="project" value="UniProtKB-ARBA"/>
</dbReference>
<dbReference type="AlphaFoldDB" id="A0A9Q3BVU7"/>
<dbReference type="SUPFAM" id="SSF53098">
    <property type="entry name" value="Ribonuclease H-like"/>
    <property type="match status" value="1"/>
</dbReference>
<keyword evidence="1" id="KW-0694">RNA-binding</keyword>
<name>A0A9Q3BVU7_9BASI</name>
<dbReference type="PROSITE" id="PS50994">
    <property type="entry name" value="INTEGRASE"/>
    <property type="match status" value="1"/>
</dbReference>
<dbReference type="InterPro" id="IPR050951">
    <property type="entry name" value="Retrovirus_Pol_polyprotein"/>
</dbReference>
<feature type="domain" description="Integrase catalytic" evidence="3">
    <location>
        <begin position="3"/>
        <end position="175"/>
    </location>
</feature>
<reference evidence="4" key="1">
    <citation type="submission" date="2021-03" db="EMBL/GenBank/DDBJ databases">
        <title>Draft genome sequence of rust myrtle Austropuccinia psidii MF-1, a brazilian biotype.</title>
        <authorList>
            <person name="Quecine M.C."/>
            <person name="Pachon D.M.R."/>
            <person name="Bonatelli M.L."/>
            <person name="Correr F.H."/>
            <person name="Franceschini L.M."/>
            <person name="Leite T.F."/>
            <person name="Margarido G.R.A."/>
            <person name="Almeida C.A."/>
            <person name="Ferrarezi J.A."/>
            <person name="Labate C.A."/>
        </authorList>
    </citation>
    <scope>NUCLEOTIDE SEQUENCE</scope>
    <source>
        <strain evidence="4">MF-1</strain>
    </source>
</reference>
<dbReference type="InterPro" id="IPR012337">
    <property type="entry name" value="RNaseH-like_sf"/>
</dbReference>
<sequence>MIKIQEPIRPWEIVHMNWETGLSTGGDRSYNACLVIFDSFSKTSIFLPYYKDDLARDTALLIWNRVVSWTGIFANIICDRDSKFMSSLWKNLHQSFGTKLYCSTAYHTQTDCLTKRIIQTLEDMKVSIPSSTNQAPALLEKGWNPRLPLNFLRKDLPAPSQHPQHAPAARSSPPAPPWPPHGTAPHPREDVPAPLHERSTASTQTAYPYSQAEFPLFPAQGKTQRQWKSASATQRRNTLRSPSCRTFVA</sequence>
<gene>
    <name evidence="4" type="ORF">O181_013131</name>
</gene>
<proteinExistence type="predicted"/>
<accession>A0A9Q3BVU7</accession>
<keyword evidence="5" id="KW-1185">Reference proteome</keyword>
<dbReference type="GO" id="GO:0015074">
    <property type="term" value="P:DNA integration"/>
    <property type="evidence" value="ECO:0007669"/>
    <property type="project" value="InterPro"/>
</dbReference>
<dbReference type="InterPro" id="IPR036397">
    <property type="entry name" value="RNaseH_sf"/>
</dbReference>
<dbReference type="InterPro" id="IPR001584">
    <property type="entry name" value="Integrase_cat-core"/>
</dbReference>
<evidence type="ECO:0000256" key="1">
    <source>
        <dbReference type="ARBA" id="ARBA00022884"/>
    </source>
</evidence>
<evidence type="ECO:0000313" key="5">
    <source>
        <dbReference type="Proteomes" id="UP000765509"/>
    </source>
</evidence>